<sequence length="381" mass="43935">MDDCELVEFLLNDDFNKEKNLLNGPLDETSNNIDKNDNISKDDGNNKKKITQENLRGRNDLNSTKKENDDNEITITTGIRNVYKKEKDDNTDNLSSTESEFLDDLDNIIMSTNFTESSKRNKIKKDKTIKENNRRHKNDITTEDQSIQNESRSNIFASINESDLIVLNADAQSKIKLNDRTAVIKIQIFNNDTGKLDKETPFRIINADKLVLKTFKSKSNSKDGSEKSSKKCDNKSNNKPNSNNNNKLSFQFKLTASDMTPKKINTNNDTSQNTIKNNEYIDQKNKINQKDSKTKKRRDKKKNMKQSNKTSPKNMEQKKDRNNSSSHGTQRSSKERKNDRKQSDSTQSTLKRKIDDSTTKLREIMESKVPTDEYSRTTIEF</sequence>
<feature type="region of interest" description="Disordered" evidence="1">
    <location>
        <begin position="126"/>
        <end position="149"/>
    </location>
</feature>
<feature type="region of interest" description="Disordered" evidence="1">
    <location>
        <begin position="27"/>
        <end position="49"/>
    </location>
</feature>
<dbReference type="AlphaFoldDB" id="A0AAN8A5Y7"/>
<gene>
    <name evidence="2" type="ORF">RI543_004831</name>
</gene>
<protein>
    <submittedName>
        <fullName evidence="2">Uncharacterized protein</fullName>
    </submittedName>
</protein>
<proteinExistence type="predicted"/>
<dbReference type="Proteomes" id="UP001306508">
    <property type="component" value="Unassembled WGS sequence"/>
</dbReference>
<evidence type="ECO:0000313" key="3">
    <source>
        <dbReference type="Proteomes" id="UP001306508"/>
    </source>
</evidence>
<name>A0AAN8A5Y7_9SACH</name>
<feature type="compositionally biased region" description="Basic and acidic residues" evidence="1">
    <location>
        <begin position="352"/>
        <end position="375"/>
    </location>
</feature>
<feature type="compositionally biased region" description="Basic and acidic residues" evidence="1">
    <location>
        <begin position="220"/>
        <end position="236"/>
    </location>
</feature>
<evidence type="ECO:0000313" key="2">
    <source>
        <dbReference type="EMBL" id="KAK5773777.1"/>
    </source>
</evidence>
<feature type="compositionally biased region" description="Basic residues" evidence="1">
    <location>
        <begin position="293"/>
        <end position="304"/>
    </location>
</feature>
<feature type="compositionally biased region" description="Basic and acidic residues" evidence="1">
    <location>
        <begin position="34"/>
        <end position="46"/>
    </location>
</feature>
<feature type="compositionally biased region" description="Polar residues" evidence="1">
    <location>
        <begin position="252"/>
        <end position="277"/>
    </location>
</feature>
<feature type="compositionally biased region" description="Low complexity" evidence="1">
    <location>
        <begin position="237"/>
        <end position="249"/>
    </location>
</feature>
<comment type="caution">
    <text evidence="2">The sequence shown here is derived from an EMBL/GenBank/DDBJ whole genome shotgun (WGS) entry which is preliminary data.</text>
</comment>
<keyword evidence="3" id="KW-1185">Reference proteome</keyword>
<dbReference type="EMBL" id="JAWIZZ010000064">
    <property type="protein sequence ID" value="KAK5773777.1"/>
    <property type="molecule type" value="Genomic_DNA"/>
</dbReference>
<organism evidence="2 3">
    <name type="scientific">Arxiozyma heterogenica</name>
    <dbReference type="NCBI Taxonomy" id="278026"/>
    <lineage>
        <taxon>Eukaryota</taxon>
        <taxon>Fungi</taxon>
        <taxon>Dikarya</taxon>
        <taxon>Ascomycota</taxon>
        <taxon>Saccharomycotina</taxon>
        <taxon>Saccharomycetes</taxon>
        <taxon>Saccharomycetales</taxon>
        <taxon>Saccharomycetaceae</taxon>
        <taxon>Arxiozyma</taxon>
    </lineage>
</organism>
<reference evidence="3" key="1">
    <citation type="submission" date="2023-07" db="EMBL/GenBank/DDBJ databases">
        <title>A draft genome of Kazachstania heterogenica Y-27499.</title>
        <authorList>
            <person name="Donic C."/>
            <person name="Kralova J.S."/>
            <person name="Fidel L."/>
            <person name="Ben-Dor S."/>
            <person name="Jung S."/>
        </authorList>
    </citation>
    <scope>NUCLEOTIDE SEQUENCE [LARGE SCALE GENOMIC DNA]</scope>
    <source>
        <strain evidence="3">Y27499</strain>
    </source>
</reference>
<feature type="region of interest" description="Disordered" evidence="1">
    <location>
        <begin position="217"/>
        <end position="381"/>
    </location>
</feature>
<evidence type="ECO:0000256" key="1">
    <source>
        <dbReference type="SAM" id="MobiDB-lite"/>
    </source>
</evidence>
<accession>A0AAN8A5Y7</accession>
<feature type="compositionally biased region" description="Basic and acidic residues" evidence="1">
    <location>
        <begin position="279"/>
        <end position="292"/>
    </location>
</feature>
<feature type="compositionally biased region" description="Basic and acidic residues" evidence="1">
    <location>
        <begin position="332"/>
        <end position="343"/>
    </location>
</feature>